<dbReference type="EMBL" id="REGN01000705">
    <property type="protein sequence ID" value="RNA39756.1"/>
    <property type="molecule type" value="Genomic_DNA"/>
</dbReference>
<organism evidence="9 10">
    <name type="scientific">Brachionus plicatilis</name>
    <name type="common">Marine rotifer</name>
    <name type="synonym">Brachionus muelleri</name>
    <dbReference type="NCBI Taxonomy" id="10195"/>
    <lineage>
        <taxon>Eukaryota</taxon>
        <taxon>Metazoa</taxon>
        <taxon>Spiralia</taxon>
        <taxon>Gnathifera</taxon>
        <taxon>Rotifera</taxon>
        <taxon>Eurotatoria</taxon>
        <taxon>Monogononta</taxon>
        <taxon>Pseudotrocha</taxon>
        <taxon>Ploima</taxon>
        <taxon>Brachionidae</taxon>
        <taxon>Brachionus</taxon>
    </lineage>
</organism>
<feature type="domain" description="Major facilitator superfamily (MFS) profile" evidence="8">
    <location>
        <begin position="21"/>
        <end position="396"/>
    </location>
</feature>
<dbReference type="PROSITE" id="PS50850">
    <property type="entry name" value="MFS"/>
    <property type="match status" value="1"/>
</dbReference>
<feature type="transmembrane region" description="Helical" evidence="7">
    <location>
        <begin position="193"/>
        <end position="215"/>
    </location>
</feature>
<dbReference type="InterPro" id="IPR020846">
    <property type="entry name" value="MFS_dom"/>
</dbReference>
<dbReference type="SUPFAM" id="SSF103473">
    <property type="entry name" value="MFS general substrate transporter"/>
    <property type="match status" value="1"/>
</dbReference>
<dbReference type="Gene3D" id="1.20.1250.20">
    <property type="entry name" value="MFS general substrate transporter like domains"/>
    <property type="match status" value="1"/>
</dbReference>
<name>A0A3M7SVH4_BRAPC</name>
<comment type="similarity">
    <text evidence="6">Belongs to the major facilitator superfamily. Spinster (TC 2.A.1.49) family.</text>
</comment>
<feature type="transmembrane region" description="Helical" evidence="7">
    <location>
        <begin position="326"/>
        <end position="347"/>
    </location>
</feature>
<feature type="transmembrane region" description="Helical" evidence="7">
    <location>
        <begin position="106"/>
        <end position="129"/>
    </location>
</feature>
<dbReference type="Pfam" id="PF07690">
    <property type="entry name" value="MFS_1"/>
    <property type="match status" value="1"/>
</dbReference>
<dbReference type="InterPro" id="IPR011701">
    <property type="entry name" value="MFS"/>
</dbReference>
<evidence type="ECO:0000256" key="7">
    <source>
        <dbReference type="SAM" id="Phobius"/>
    </source>
</evidence>
<protein>
    <submittedName>
        <fullName evidence="9">Spinster-like protein</fullName>
    </submittedName>
</protein>
<keyword evidence="2" id="KW-0813">Transport</keyword>
<evidence type="ECO:0000313" key="10">
    <source>
        <dbReference type="Proteomes" id="UP000276133"/>
    </source>
</evidence>
<dbReference type="PANTHER" id="PTHR23505">
    <property type="entry name" value="SPINSTER"/>
    <property type="match status" value="1"/>
</dbReference>
<comment type="subcellular location">
    <subcellularLocation>
        <location evidence="1">Membrane</location>
        <topology evidence="1">Multi-pass membrane protein</topology>
    </subcellularLocation>
</comment>
<dbReference type="GO" id="GO:0022857">
    <property type="term" value="F:transmembrane transporter activity"/>
    <property type="evidence" value="ECO:0007669"/>
    <property type="project" value="InterPro"/>
</dbReference>
<evidence type="ECO:0000256" key="1">
    <source>
        <dbReference type="ARBA" id="ARBA00004141"/>
    </source>
</evidence>
<feature type="transmembrane region" description="Helical" evidence="7">
    <location>
        <begin position="227"/>
        <end position="247"/>
    </location>
</feature>
<reference evidence="9 10" key="1">
    <citation type="journal article" date="2018" name="Sci. Rep.">
        <title>Genomic signatures of local adaptation to the degree of environmental predictability in rotifers.</title>
        <authorList>
            <person name="Franch-Gras L."/>
            <person name="Hahn C."/>
            <person name="Garcia-Roger E.M."/>
            <person name="Carmona M.J."/>
            <person name="Serra M."/>
            <person name="Gomez A."/>
        </authorList>
    </citation>
    <scope>NUCLEOTIDE SEQUENCE [LARGE SCALE GENOMIC DNA]</scope>
    <source>
        <strain evidence="9">HYR1</strain>
    </source>
</reference>
<dbReference type="PANTHER" id="PTHR23505:SF79">
    <property type="entry name" value="PROTEIN SPINSTER"/>
    <property type="match status" value="1"/>
</dbReference>
<dbReference type="GO" id="GO:0016020">
    <property type="term" value="C:membrane"/>
    <property type="evidence" value="ECO:0007669"/>
    <property type="project" value="UniProtKB-SubCell"/>
</dbReference>
<evidence type="ECO:0000256" key="5">
    <source>
        <dbReference type="ARBA" id="ARBA00023136"/>
    </source>
</evidence>
<evidence type="ECO:0000256" key="6">
    <source>
        <dbReference type="ARBA" id="ARBA00024338"/>
    </source>
</evidence>
<feature type="transmembrane region" description="Helical" evidence="7">
    <location>
        <begin position="288"/>
        <end position="306"/>
    </location>
</feature>
<feature type="transmembrane region" description="Helical" evidence="7">
    <location>
        <begin position="359"/>
        <end position="379"/>
    </location>
</feature>
<accession>A0A3M7SVH4</accession>
<evidence type="ECO:0000256" key="3">
    <source>
        <dbReference type="ARBA" id="ARBA00022692"/>
    </source>
</evidence>
<keyword evidence="5 7" id="KW-0472">Membrane</keyword>
<dbReference type="InterPro" id="IPR044770">
    <property type="entry name" value="MFS_spinster-like"/>
</dbReference>
<proteinExistence type="inferred from homology"/>
<evidence type="ECO:0000256" key="4">
    <source>
        <dbReference type="ARBA" id="ARBA00022989"/>
    </source>
</evidence>
<evidence type="ECO:0000313" key="9">
    <source>
        <dbReference type="EMBL" id="RNA39756.1"/>
    </source>
</evidence>
<comment type="caution">
    <text evidence="9">The sequence shown here is derived from an EMBL/GenBank/DDBJ whole genome shotgun (WGS) entry which is preliminary data.</text>
</comment>
<dbReference type="OrthoDB" id="3639251at2759"/>
<dbReference type="STRING" id="10195.A0A3M7SVH4"/>
<feature type="transmembrane region" description="Helical" evidence="7">
    <location>
        <begin position="14"/>
        <end position="31"/>
    </location>
</feature>
<keyword evidence="10" id="KW-1185">Reference proteome</keyword>
<feature type="transmembrane region" description="Helical" evidence="7">
    <location>
        <begin position="136"/>
        <end position="154"/>
    </location>
</feature>
<feature type="transmembrane region" description="Helical" evidence="7">
    <location>
        <begin position="160"/>
        <end position="181"/>
    </location>
</feature>
<evidence type="ECO:0000259" key="8">
    <source>
        <dbReference type="PROSITE" id="PS50850"/>
    </source>
</evidence>
<dbReference type="InterPro" id="IPR036259">
    <property type="entry name" value="MFS_trans_sf"/>
</dbReference>
<sequence>MNIVQKYVQVFRQANAYSLYILFTMLVVYMLNQLDRYALSITSVETAQSLHYGDKSCLSLPGVSKETSNLCKNLTQATCEQFVINGTNGTAEHVCKYDYNGQGIEYQIVAGPAFILIFTFTGIVISLFADKFQNRRVLILSICLIWWSVMTILTGLTNSYWQLLILRFGLGIGQAGCNPLATGLISDYFSLELRGAALGIYNWGIYTGYSLAFAIGNQILKHLSWRWVYILCGIPGLLVGPLVFLSVKEPKKEVKYEETEPSSSSQIEDESNTQKLVKAAKEFLKPTLLLLCLAGSIRNAAGYVWGYNNNTYYKQLGQTADQISSYLGVIPLVFGIIGSFVGGFVSDRVAKKAQPWTRIWVLVLSQIIAAPFTFGVLFFDPPYSYYFLIPSYIFGK</sequence>
<keyword evidence="4 7" id="KW-1133">Transmembrane helix</keyword>
<keyword evidence="3 7" id="KW-0812">Transmembrane</keyword>
<evidence type="ECO:0000256" key="2">
    <source>
        <dbReference type="ARBA" id="ARBA00022448"/>
    </source>
</evidence>
<dbReference type="AlphaFoldDB" id="A0A3M7SVH4"/>
<dbReference type="Proteomes" id="UP000276133">
    <property type="component" value="Unassembled WGS sequence"/>
</dbReference>
<gene>
    <name evidence="9" type="ORF">BpHYR1_012045</name>
</gene>